<keyword evidence="6" id="KW-0391">Immunity</keyword>
<dbReference type="PROSITE" id="PS51981">
    <property type="entry name" value="ZF_RZ"/>
    <property type="match status" value="1"/>
</dbReference>
<dbReference type="AlphaFoldDB" id="A0A397SH11"/>
<evidence type="ECO:0000313" key="8">
    <source>
        <dbReference type="EMBL" id="RIA83495.1"/>
    </source>
</evidence>
<keyword evidence="3" id="KW-0479">Metal-binding</keyword>
<name>A0A397SH11_9GLOM</name>
<dbReference type="OrthoDB" id="2408987at2759"/>
<evidence type="ECO:0000256" key="4">
    <source>
        <dbReference type="ARBA" id="ARBA00022771"/>
    </source>
</evidence>
<keyword evidence="5" id="KW-0862">Zinc</keyword>
<comment type="caution">
    <text evidence="8">The sequence shown here is derived from an EMBL/GenBank/DDBJ whole genome shotgun (WGS) entry which is preliminary data.</text>
</comment>
<dbReference type="STRING" id="658196.A0A397SH11"/>
<dbReference type="Proteomes" id="UP000265703">
    <property type="component" value="Unassembled WGS sequence"/>
</dbReference>
<evidence type="ECO:0000256" key="2">
    <source>
        <dbReference type="ARBA" id="ARBA00022490"/>
    </source>
</evidence>
<comment type="subcellular location">
    <subcellularLocation>
        <location evidence="1">Cytoplasm</location>
    </subcellularLocation>
</comment>
<accession>A0A397SH11</accession>
<evidence type="ECO:0000256" key="1">
    <source>
        <dbReference type="ARBA" id="ARBA00004496"/>
    </source>
</evidence>
<keyword evidence="2" id="KW-0963">Cytoplasm</keyword>
<keyword evidence="4" id="KW-0863">Zinc-finger</keyword>
<reference evidence="8 9" key="1">
    <citation type="submission" date="2018-06" db="EMBL/GenBank/DDBJ databases">
        <title>Comparative genomics reveals the genomic features of Rhizophagus irregularis, R. cerebriforme, R. diaphanum and Gigaspora rosea, and their symbiotic lifestyle signature.</title>
        <authorList>
            <person name="Morin E."/>
            <person name="San Clemente H."/>
            <person name="Chen E.C.H."/>
            <person name="De La Providencia I."/>
            <person name="Hainaut M."/>
            <person name="Kuo A."/>
            <person name="Kohler A."/>
            <person name="Murat C."/>
            <person name="Tang N."/>
            <person name="Roy S."/>
            <person name="Loubradou J."/>
            <person name="Henrissat B."/>
            <person name="Grigoriev I.V."/>
            <person name="Corradi N."/>
            <person name="Roux C."/>
            <person name="Martin F.M."/>
        </authorList>
    </citation>
    <scope>NUCLEOTIDE SEQUENCE [LARGE SCALE GENOMIC DNA]</scope>
    <source>
        <strain evidence="8 9">DAOM 227022</strain>
    </source>
</reference>
<evidence type="ECO:0000259" key="7">
    <source>
        <dbReference type="PROSITE" id="PS51981"/>
    </source>
</evidence>
<evidence type="ECO:0000313" key="9">
    <source>
        <dbReference type="Proteomes" id="UP000265703"/>
    </source>
</evidence>
<evidence type="ECO:0000256" key="5">
    <source>
        <dbReference type="ARBA" id="ARBA00022833"/>
    </source>
</evidence>
<evidence type="ECO:0000256" key="6">
    <source>
        <dbReference type="ARBA" id="ARBA00022859"/>
    </source>
</evidence>
<dbReference type="GO" id="GO:0005737">
    <property type="term" value="C:cytoplasm"/>
    <property type="evidence" value="ECO:0007669"/>
    <property type="project" value="UniProtKB-SubCell"/>
</dbReference>
<dbReference type="PANTHER" id="PTHR22605">
    <property type="entry name" value="RZ-TYPE DOMAIN-CONTAINING PROTEIN"/>
    <property type="match status" value="1"/>
</dbReference>
<organism evidence="8 9">
    <name type="scientific">Glomus cerebriforme</name>
    <dbReference type="NCBI Taxonomy" id="658196"/>
    <lineage>
        <taxon>Eukaryota</taxon>
        <taxon>Fungi</taxon>
        <taxon>Fungi incertae sedis</taxon>
        <taxon>Mucoromycota</taxon>
        <taxon>Glomeromycotina</taxon>
        <taxon>Glomeromycetes</taxon>
        <taxon>Glomerales</taxon>
        <taxon>Glomeraceae</taxon>
        <taxon>Glomus</taxon>
    </lineage>
</organism>
<dbReference type="PANTHER" id="PTHR22605:SF1">
    <property type="entry name" value="RZ-TYPE DOMAIN-CONTAINING PROTEIN"/>
    <property type="match status" value="1"/>
</dbReference>
<protein>
    <recommendedName>
        <fullName evidence="7">RZ-type domain-containing protein</fullName>
    </recommendedName>
</protein>
<keyword evidence="9" id="KW-1185">Reference proteome</keyword>
<dbReference type="EMBL" id="QKYT01000567">
    <property type="protein sequence ID" value="RIA83495.1"/>
    <property type="molecule type" value="Genomic_DNA"/>
</dbReference>
<feature type="domain" description="RZ-type" evidence="7">
    <location>
        <begin position="16"/>
        <end position="86"/>
    </location>
</feature>
<dbReference type="GO" id="GO:0002376">
    <property type="term" value="P:immune system process"/>
    <property type="evidence" value="ECO:0007669"/>
    <property type="project" value="UniProtKB-KW"/>
</dbReference>
<dbReference type="GO" id="GO:0008270">
    <property type="term" value="F:zinc ion binding"/>
    <property type="evidence" value="ECO:0007669"/>
    <property type="project" value="UniProtKB-KW"/>
</dbReference>
<proteinExistence type="predicted"/>
<dbReference type="GO" id="GO:0004842">
    <property type="term" value="F:ubiquitin-protein transferase activity"/>
    <property type="evidence" value="ECO:0007669"/>
    <property type="project" value="InterPro"/>
</dbReference>
<dbReference type="GO" id="GO:0016887">
    <property type="term" value="F:ATP hydrolysis activity"/>
    <property type="evidence" value="ECO:0007669"/>
    <property type="project" value="InterPro"/>
</dbReference>
<dbReference type="InterPro" id="IPR031248">
    <property type="entry name" value="RNF213"/>
</dbReference>
<evidence type="ECO:0000256" key="3">
    <source>
        <dbReference type="ARBA" id="ARBA00022723"/>
    </source>
</evidence>
<dbReference type="InterPro" id="IPR046439">
    <property type="entry name" value="ZF_RZ_dom"/>
</dbReference>
<sequence length="820" mass="95666">MYMHRIEDAQNTFVLICQSDIESIIFSTIAAKDKVSRYSCQCGYKYLIGECGHAMATSKCPECKRIIGGSNHVTASGNKRIDASNQTVFTANDQKGYISESINKDMSYTTRNMSPVAYRILHLIVHTIIGSQAPSQTATAFIQQHSKNYTNVEEYCMEHIRNDWDILKKILNCSDENLSLTFHAIIMKLTENPPTYNSKLNTPNDRDQWETIFTQTCVLPFTRNVNESSAQFRAQLEKNMKKDDVKNSLLEEQINQTNSMDDKYCNENLPLLWRIIGKTDYKSFRAYYVSDPKHMDKYPFLNIFFKHFEDLPLIKYLYPMVKFIQLLNTKLSYKLLREDAKKLTFRQFIEKESNNGEDKDAYNSLSKSFKEFQEAYNVMIHKVKRYQCHSLPIIKPQINDKLSIIYGLMEGKDEGIFLCAILEYLINIQNYFLGEIMLIPPGTCGTLRFLQSTSWDYTTSTPNDPPYLVRTMRVNHAIENNFILYEWNEEILQYSQRNLGVGKGKDIIYDLQRIESELANTLVRNKVYFEIGNEQLVLNPFHYHLELFSSSMRILSNIKSLIPQEQIPSNKLSLIISMDSFIAFSTSKDNFSELLSILEILLCFINRTAIGDGELLLKEFIEQWDRLSSLKENKRFQTILSYELQLKHITSLYEIIEEQLADIMIQFIDKKYKEPLTDEMKKDLDYAIDFDGRNKGKIPADSFMIAMKRFIQRILQTDNDREVHQLYMYFTDMTLNLWNNDVIEEILDDKFPFSPLVKNSLAVYEYVLKKKEIQQQYSGGNKQTNGYLDATLSIPFSTPKFFAPRYKGRRVIRNNEFGAM</sequence>
<dbReference type="Pfam" id="PF20173">
    <property type="entry name" value="ZnF_RZ-type"/>
    <property type="match status" value="1"/>
</dbReference>
<gene>
    <name evidence="8" type="ORF">C1645_786218</name>
</gene>